<dbReference type="NCBIfam" id="TIGR03054">
    <property type="entry name" value="photo_alph_chp1"/>
    <property type="match status" value="1"/>
</dbReference>
<dbReference type="EMBL" id="CP101740">
    <property type="protein sequence ID" value="UUL83068.1"/>
    <property type="molecule type" value="Genomic_DNA"/>
</dbReference>
<dbReference type="Proteomes" id="UP001058533">
    <property type="component" value="Chromosome"/>
</dbReference>
<name>A0ABY5L7X5_9SPHN</name>
<dbReference type="RefSeq" id="WP_256506912.1">
    <property type="nucleotide sequence ID" value="NZ_CP101740.1"/>
</dbReference>
<feature type="transmembrane region" description="Helical" evidence="1">
    <location>
        <begin position="14"/>
        <end position="35"/>
    </location>
</feature>
<sequence>MSAHSHENTVPRGALMMVAVLVGLALAMTAAFRLAQMPPTASPVLERAAAGVAAIDSRSLRFFDQADGGVLIERIGDTPAVIEPGQQTGFVRGVMRGMARDRRMRGIGNEPPFTLTAWADGGLSLSDPSTGRIVELNGFGNDNRAAFAALLQRGPAK</sequence>
<keyword evidence="1" id="KW-1133">Transmembrane helix</keyword>
<dbReference type="InterPro" id="IPR017495">
    <property type="entry name" value="PuhC"/>
</dbReference>
<gene>
    <name evidence="2" type="primary">puhC</name>
    <name evidence="2" type="ORF">NMP03_02195</name>
</gene>
<protein>
    <submittedName>
        <fullName evidence="2">Photosynthetic complex assembly protein PuhC</fullName>
    </submittedName>
</protein>
<keyword evidence="1" id="KW-0472">Membrane</keyword>
<accession>A0ABY5L7X5</accession>
<evidence type="ECO:0000256" key="1">
    <source>
        <dbReference type="SAM" id="Phobius"/>
    </source>
</evidence>
<keyword evidence="1" id="KW-0812">Transmembrane</keyword>
<proteinExistence type="predicted"/>
<keyword evidence="3" id="KW-1185">Reference proteome</keyword>
<reference evidence="2" key="1">
    <citation type="submission" date="2022-07" db="EMBL/GenBank/DDBJ databases">
        <title>Sphingomonas sp. nov., a novel bacterium isolated from the north slope of the Mount Everest.</title>
        <authorList>
            <person name="Cui X."/>
            <person name="Liu Y."/>
        </authorList>
    </citation>
    <scope>NUCLEOTIDE SEQUENCE</scope>
    <source>
        <strain evidence="2">S5-59</strain>
    </source>
</reference>
<organism evidence="2 3">
    <name type="scientific">Sphingomonas qomolangmaensis</name>
    <dbReference type="NCBI Taxonomy" id="2918765"/>
    <lineage>
        <taxon>Bacteria</taxon>
        <taxon>Pseudomonadati</taxon>
        <taxon>Pseudomonadota</taxon>
        <taxon>Alphaproteobacteria</taxon>
        <taxon>Sphingomonadales</taxon>
        <taxon>Sphingomonadaceae</taxon>
        <taxon>Sphingomonas</taxon>
    </lineage>
</organism>
<evidence type="ECO:0000313" key="2">
    <source>
        <dbReference type="EMBL" id="UUL83068.1"/>
    </source>
</evidence>
<evidence type="ECO:0000313" key="3">
    <source>
        <dbReference type="Proteomes" id="UP001058533"/>
    </source>
</evidence>